<evidence type="ECO:0000313" key="2">
    <source>
        <dbReference type="WBParaSite" id="ACAC_0000329601-mRNA-1"/>
    </source>
</evidence>
<keyword evidence="1" id="KW-1185">Reference proteome</keyword>
<reference evidence="2" key="2">
    <citation type="submission" date="2017-02" db="UniProtKB">
        <authorList>
            <consortium name="WormBaseParasite"/>
        </authorList>
    </citation>
    <scope>IDENTIFICATION</scope>
</reference>
<dbReference type="WBParaSite" id="ACAC_0000329601-mRNA-1">
    <property type="protein sequence ID" value="ACAC_0000329601-mRNA-1"/>
    <property type="gene ID" value="ACAC_0000329601"/>
</dbReference>
<sequence length="415" mass="46845">MEKRAEEARIEITKLNHLFEQSKTEGLQPILQTISCAVQVGTRITDRENQTAMIETAEADMQTIAVLNTGDSYCQARTESLHSILQTISRAVQTESLQSILQTVSRAVQVNTSISDQENQTATNETAEIDIQTTGVFNTEDSYCQESTTLLSDLETREQTIALRNFGHLISLQYPHLKLVQSKAVQPDVSLVHFIEDSETDILQSSAFTTGIGDIIVEDVGKEAESICKAESTQHVRFMKSTGEQTDQTEELKRIATHEVNVTLTFVKKPVDEHGVVISDLDEQSQEKLEEDDVFLNDSDLDDMEQFLVEESTQTFPYGEKSGFKGQNEDQWPAVEVRALTISSETQTTETHPYSLEFLVDLDRVEENIHEKNHREIAYAEVLRETGTQTDELIMFTKDVQAYYFQIFSVKLALI</sequence>
<reference evidence="1" key="1">
    <citation type="submission" date="2012-09" db="EMBL/GenBank/DDBJ databases">
        <authorList>
            <person name="Martin A.A."/>
        </authorList>
    </citation>
    <scope>NUCLEOTIDE SEQUENCE</scope>
</reference>
<proteinExistence type="predicted"/>
<evidence type="ECO:0000313" key="1">
    <source>
        <dbReference type="Proteomes" id="UP000035642"/>
    </source>
</evidence>
<organism evidence="1 2">
    <name type="scientific">Angiostrongylus cantonensis</name>
    <name type="common">Rat lungworm</name>
    <dbReference type="NCBI Taxonomy" id="6313"/>
    <lineage>
        <taxon>Eukaryota</taxon>
        <taxon>Metazoa</taxon>
        <taxon>Ecdysozoa</taxon>
        <taxon>Nematoda</taxon>
        <taxon>Chromadorea</taxon>
        <taxon>Rhabditida</taxon>
        <taxon>Rhabditina</taxon>
        <taxon>Rhabditomorpha</taxon>
        <taxon>Strongyloidea</taxon>
        <taxon>Metastrongylidae</taxon>
        <taxon>Angiostrongylus</taxon>
    </lineage>
</organism>
<dbReference type="AlphaFoldDB" id="A0A0K0CZV2"/>
<protein>
    <submittedName>
        <fullName evidence="2">I/LWEQ domain-containing protein</fullName>
    </submittedName>
</protein>
<dbReference type="Proteomes" id="UP000035642">
    <property type="component" value="Unassembled WGS sequence"/>
</dbReference>
<accession>A0A0K0CZV2</accession>
<name>A0A0K0CZV2_ANGCA</name>